<feature type="binding site" evidence="15">
    <location>
        <position position="380"/>
    </location>
    <ligand>
        <name>L-serine</name>
        <dbReference type="ChEBI" id="CHEBI:33384"/>
    </ligand>
</feature>
<dbReference type="SUPFAM" id="SSF55681">
    <property type="entry name" value="Class II aaRS and biotin synthetases"/>
    <property type="match status" value="1"/>
</dbReference>
<dbReference type="InterPro" id="IPR045864">
    <property type="entry name" value="aa-tRNA-synth_II/BPL/LPL"/>
</dbReference>
<dbReference type="CDD" id="cd00770">
    <property type="entry name" value="SerRS_core"/>
    <property type="match status" value="1"/>
</dbReference>
<evidence type="ECO:0000256" key="15">
    <source>
        <dbReference type="PIRSR" id="PIRSR001529-1"/>
    </source>
</evidence>
<feature type="binding site" evidence="16">
    <location>
        <begin position="347"/>
        <end position="350"/>
    </location>
    <ligand>
        <name>ATP</name>
        <dbReference type="ChEBI" id="CHEBI:30616"/>
    </ligand>
</feature>
<dbReference type="InterPro" id="IPR010978">
    <property type="entry name" value="tRNA-bd_arm"/>
</dbReference>
<sequence>MLDLKFILQNPQKVIENNKRRRRDDIDVFLTVRLAEEKKAKQQEVEELRAKINANAALVKQASDTERQGFIQDGQSLKIQIKELESHLVELEQELEQELLLYPNILRDDVKTGSSDVDNEELRKVGQIPEFDFEIKDHVALGESLGLIDSDRAGKVSGSRFTYLKGDLVLLEFALIQYTLTTSLQEKFIPVLPPHIISRGAMASMGYLAHGGEEEVYHLKNDDAVLIGTSEQAIGPMHMNEILKEEELPLRYIGFSPCYRREAGSHGKDVRGILRMHQFDKIEMFSFTTPEQSDQEHLFLLSMEEKLMQGLKLPYRVLRLCSSDIGAPSARTYDIETWMPGQEKYRETHSTSNTTDFQTRRLKIRYKTKEGKNEFAHALNGTAFALGRIMIAILENYQQKDGKVKIPEVLQSWMQKEMIG</sequence>
<keyword evidence="7" id="KW-0547">Nucleotide-binding</keyword>
<evidence type="ECO:0000256" key="16">
    <source>
        <dbReference type="PIRSR" id="PIRSR001529-2"/>
    </source>
</evidence>
<evidence type="ECO:0000256" key="14">
    <source>
        <dbReference type="NCBIfam" id="TIGR00414"/>
    </source>
</evidence>
<keyword evidence="10" id="KW-0030">Aminoacyl-tRNA synthetase</keyword>
<comment type="similarity">
    <text evidence="3">Belongs to the class-II aminoacyl-tRNA synthetase family. Type-1 seryl-tRNA synthetase subfamily.</text>
</comment>
<keyword evidence="17" id="KW-0175">Coiled coil</keyword>
<evidence type="ECO:0000256" key="2">
    <source>
        <dbReference type="ARBA" id="ARBA00005045"/>
    </source>
</evidence>
<keyword evidence="6 19" id="KW-0436">Ligase</keyword>
<dbReference type="Gene3D" id="1.10.287.40">
    <property type="entry name" value="Serine-tRNA synthetase, tRNA binding domain"/>
    <property type="match status" value="1"/>
</dbReference>
<comment type="caution">
    <text evidence="19">The sequence shown here is derived from an EMBL/GenBank/DDBJ whole genome shotgun (WGS) entry which is preliminary data.</text>
</comment>
<keyword evidence="9" id="KW-0648">Protein biosynthesis</keyword>
<evidence type="ECO:0000256" key="6">
    <source>
        <dbReference type="ARBA" id="ARBA00022598"/>
    </source>
</evidence>
<dbReference type="EC" id="6.1.1.11" evidence="4 14"/>
<comment type="catalytic activity">
    <reaction evidence="12">
        <text>tRNA(Sec) + L-serine + ATP = L-seryl-tRNA(Sec) + AMP + diphosphate + H(+)</text>
        <dbReference type="Rhea" id="RHEA:42580"/>
        <dbReference type="Rhea" id="RHEA-COMP:9742"/>
        <dbReference type="Rhea" id="RHEA-COMP:10128"/>
        <dbReference type="ChEBI" id="CHEBI:15378"/>
        <dbReference type="ChEBI" id="CHEBI:30616"/>
        <dbReference type="ChEBI" id="CHEBI:33019"/>
        <dbReference type="ChEBI" id="CHEBI:33384"/>
        <dbReference type="ChEBI" id="CHEBI:78442"/>
        <dbReference type="ChEBI" id="CHEBI:78533"/>
        <dbReference type="ChEBI" id="CHEBI:456215"/>
        <dbReference type="EC" id="6.1.1.11"/>
    </reaction>
</comment>
<dbReference type="GO" id="GO:0005524">
    <property type="term" value="F:ATP binding"/>
    <property type="evidence" value="ECO:0007669"/>
    <property type="project" value="UniProtKB-KW"/>
</dbReference>
<dbReference type="PANTHER" id="PTHR43697:SF1">
    <property type="entry name" value="SERINE--TRNA LIGASE"/>
    <property type="match status" value="1"/>
</dbReference>
<dbReference type="Proteomes" id="UP000229749">
    <property type="component" value="Unassembled WGS sequence"/>
</dbReference>
<dbReference type="InterPro" id="IPR002314">
    <property type="entry name" value="aa-tRNA-synt_IIb"/>
</dbReference>
<dbReference type="EMBL" id="PFWS01000032">
    <property type="protein sequence ID" value="PJA47319.1"/>
    <property type="molecule type" value="Genomic_DNA"/>
</dbReference>
<dbReference type="PROSITE" id="PS50862">
    <property type="entry name" value="AA_TRNA_LIGASE_II"/>
    <property type="match status" value="1"/>
</dbReference>
<reference evidence="20" key="1">
    <citation type="submission" date="2017-09" db="EMBL/GenBank/DDBJ databases">
        <title>Depth-based differentiation of microbial function through sediment-hosted aquifers and enrichment of novel symbionts in the deep terrestrial subsurface.</title>
        <authorList>
            <person name="Probst A.J."/>
            <person name="Ladd B."/>
            <person name="Jarett J.K."/>
            <person name="Geller-Mcgrath D.E."/>
            <person name="Sieber C.M.K."/>
            <person name="Emerson J.B."/>
            <person name="Anantharaman K."/>
            <person name="Thomas B.C."/>
            <person name="Malmstrom R."/>
            <person name="Stieglmeier M."/>
            <person name="Klingl A."/>
            <person name="Woyke T."/>
            <person name="Ryan C.M."/>
            <person name="Banfield J.F."/>
        </authorList>
    </citation>
    <scope>NUCLEOTIDE SEQUENCE [LARGE SCALE GENOMIC DNA]</scope>
</reference>
<dbReference type="InterPro" id="IPR002317">
    <property type="entry name" value="Ser-tRNA-ligase_type_1"/>
</dbReference>
<evidence type="ECO:0000256" key="8">
    <source>
        <dbReference type="ARBA" id="ARBA00022840"/>
    </source>
</evidence>
<dbReference type="NCBIfam" id="TIGR00414">
    <property type="entry name" value="serS"/>
    <property type="match status" value="1"/>
</dbReference>
<evidence type="ECO:0000313" key="20">
    <source>
        <dbReference type="Proteomes" id="UP000229749"/>
    </source>
</evidence>
<dbReference type="PANTHER" id="PTHR43697">
    <property type="entry name" value="SERYL-TRNA SYNTHETASE"/>
    <property type="match status" value="1"/>
</dbReference>
<evidence type="ECO:0000259" key="18">
    <source>
        <dbReference type="PROSITE" id="PS50862"/>
    </source>
</evidence>
<keyword evidence="5" id="KW-0963">Cytoplasm</keyword>
<organism evidence="19 20">
    <name type="scientific">Candidatus Uhrbacteria bacterium CG_4_9_14_3_um_filter_36_7</name>
    <dbReference type="NCBI Taxonomy" id="1975033"/>
    <lineage>
        <taxon>Bacteria</taxon>
        <taxon>Candidatus Uhriibacteriota</taxon>
    </lineage>
</organism>
<dbReference type="GO" id="GO:0004828">
    <property type="term" value="F:serine-tRNA ligase activity"/>
    <property type="evidence" value="ECO:0007669"/>
    <property type="project" value="UniProtKB-UniRule"/>
</dbReference>
<dbReference type="Pfam" id="PF00587">
    <property type="entry name" value="tRNA-synt_2b"/>
    <property type="match status" value="1"/>
</dbReference>
<evidence type="ECO:0000256" key="13">
    <source>
        <dbReference type="ARBA" id="ARBA00048823"/>
    </source>
</evidence>
<dbReference type="Gene3D" id="3.30.930.10">
    <property type="entry name" value="Bira Bifunctional Protein, Domain 2"/>
    <property type="match status" value="1"/>
</dbReference>
<evidence type="ECO:0000256" key="7">
    <source>
        <dbReference type="ARBA" id="ARBA00022741"/>
    </source>
</evidence>
<comment type="subcellular location">
    <subcellularLocation>
        <location evidence="1">Cytoplasm</location>
    </subcellularLocation>
</comment>
<comment type="pathway">
    <text evidence="2">Aminoacyl-tRNA biosynthesis; selenocysteinyl-tRNA(Sec) biosynthesis; L-seryl-tRNA(Sec) from L-serine and tRNA(Sec): step 1/1.</text>
</comment>
<dbReference type="AlphaFoldDB" id="A0A2M7XHJ3"/>
<evidence type="ECO:0000256" key="1">
    <source>
        <dbReference type="ARBA" id="ARBA00004496"/>
    </source>
</evidence>
<feature type="site" description="Important for serine binding" evidence="15">
    <location>
        <position position="382"/>
    </location>
</feature>
<proteinExistence type="inferred from homology"/>
<dbReference type="InterPro" id="IPR006195">
    <property type="entry name" value="aa-tRNA-synth_II"/>
</dbReference>
<keyword evidence="8 16" id="KW-0067">ATP-binding</keyword>
<dbReference type="InterPro" id="IPR042103">
    <property type="entry name" value="SerRS_1_N_sf"/>
</dbReference>
<evidence type="ECO:0000256" key="17">
    <source>
        <dbReference type="SAM" id="Coils"/>
    </source>
</evidence>
<feature type="coiled-coil region" evidence="17">
    <location>
        <begin position="31"/>
        <end position="101"/>
    </location>
</feature>
<dbReference type="InterPro" id="IPR015866">
    <property type="entry name" value="Ser-tRNA-synth_1_N"/>
</dbReference>
<evidence type="ECO:0000313" key="19">
    <source>
        <dbReference type="EMBL" id="PJA47319.1"/>
    </source>
</evidence>
<evidence type="ECO:0000256" key="10">
    <source>
        <dbReference type="ARBA" id="ARBA00023146"/>
    </source>
</evidence>
<comment type="catalytic activity">
    <reaction evidence="13">
        <text>tRNA(Ser) + L-serine + ATP = L-seryl-tRNA(Ser) + AMP + diphosphate + H(+)</text>
        <dbReference type="Rhea" id="RHEA:12292"/>
        <dbReference type="Rhea" id="RHEA-COMP:9669"/>
        <dbReference type="Rhea" id="RHEA-COMP:9703"/>
        <dbReference type="ChEBI" id="CHEBI:15378"/>
        <dbReference type="ChEBI" id="CHEBI:30616"/>
        <dbReference type="ChEBI" id="CHEBI:33019"/>
        <dbReference type="ChEBI" id="CHEBI:33384"/>
        <dbReference type="ChEBI" id="CHEBI:78442"/>
        <dbReference type="ChEBI" id="CHEBI:78533"/>
        <dbReference type="ChEBI" id="CHEBI:456215"/>
        <dbReference type="EC" id="6.1.1.11"/>
    </reaction>
</comment>
<dbReference type="GO" id="GO:0005737">
    <property type="term" value="C:cytoplasm"/>
    <property type="evidence" value="ECO:0007669"/>
    <property type="project" value="UniProtKB-SubCell"/>
</dbReference>
<feature type="binding site" evidence="15">
    <location>
        <position position="229"/>
    </location>
    <ligand>
        <name>L-serine</name>
        <dbReference type="ChEBI" id="CHEBI:33384"/>
    </ligand>
</feature>
<dbReference type="Pfam" id="PF02403">
    <property type="entry name" value="Seryl_tRNA_N"/>
    <property type="match status" value="1"/>
</dbReference>
<dbReference type="InterPro" id="IPR033729">
    <property type="entry name" value="SerRS_core"/>
</dbReference>
<dbReference type="PRINTS" id="PR00981">
    <property type="entry name" value="TRNASYNTHSER"/>
</dbReference>
<accession>A0A2M7XHJ3</accession>
<evidence type="ECO:0000256" key="11">
    <source>
        <dbReference type="ARBA" id="ARBA00039158"/>
    </source>
</evidence>
<feature type="binding site" evidence="16">
    <location>
        <begin position="260"/>
        <end position="262"/>
    </location>
    <ligand>
        <name>ATP</name>
        <dbReference type="ChEBI" id="CHEBI:30616"/>
    </ligand>
</feature>
<evidence type="ECO:0000256" key="4">
    <source>
        <dbReference type="ARBA" id="ARBA00012840"/>
    </source>
</evidence>
<protein>
    <recommendedName>
        <fullName evidence="11 14">Serine--tRNA ligase</fullName>
        <ecNumber evidence="4 14">6.1.1.11</ecNumber>
    </recommendedName>
</protein>
<evidence type="ECO:0000256" key="3">
    <source>
        <dbReference type="ARBA" id="ARBA00010728"/>
    </source>
</evidence>
<gene>
    <name evidence="19" type="ORF">CO172_02080</name>
</gene>
<dbReference type="GO" id="GO:0006434">
    <property type="term" value="P:seryl-tRNA aminoacylation"/>
    <property type="evidence" value="ECO:0007669"/>
    <property type="project" value="UniProtKB-UniRule"/>
</dbReference>
<dbReference type="PIRSF" id="PIRSF001529">
    <property type="entry name" value="Ser-tRNA-synth_IIa"/>
    <property type="match status" value="1"/>
</dbReference>
<feature type="binding site" evidence="15">
    <location>
        <position position="283"/>
    </location>
    <ligand>
        <name>L-serine</name>
        <dbReference type="ChEBI" id="CHEBI:33384"/>
    </ligand>
</feature>
<feature type="domain" description="Aminoacyl-transfer RNA synthetases class-II family profile" evidence="18">
    <location>
        <begin position="188"/>
        <end position="407"/>
    </location>
</feature>
<evidence type="ECO:0000256" key="9">
    <source>
        <dbReference type="ARBA" id="ARBA00022917"/>
    </source>
</evidence>
<evidence type="ECO:0000256" key="5">
    <source>
        <dbReference type="ARBA" id="ARBA00022490"/>
    </source>
</evidence>
<feature type="binding site" evidence="15">
    <location>
        <position position="260"/>
    </location>
    <ligand>
        <name>L-serine</name>
        <dbReference type="ChEBI" id="CHEBI:33384"/>
    </ligand>
</feature>
<name>A0A2M7XHJ3_9BACT</name>
<dbReference type="SUPFAM" id="SSF46589">
    <property type="entry name" value="tRNA-binding arm"/>
    <property type="match status" value="1"/>
</dbReference>
<evidence type="ECO:0000256" key="12">
    <source>
        <dbReference type="ARBA" id="ARBA00047929"/>
    </source>
</evidence>